<comment type="caution">
    <text evidence="4">The sequence shown here is derived from an EMBL/GenBank/DDBJ whole genome shotgun (WGS) entry which is preliminary data.</text>
</comment>
<dbReference type="Pfam" id="PF14791">
    <property type="entry name" value="DNA_pol_B_thumb"/>
    <property type="match status" value="1"/>
</dbReference>
<evidence type="ECO:0000313" key="4">
    <source>
        <dbReference type="EMBL" id="KRR16191.1"/>
    </source>
</evidence>
<gene>
    <name evidence="4" type="ORF">CQ13_37075</name>
</gene>
<keyword evidence="5" id="KW-1185">Reference proteome</keyword>
<feature type="domain" description="DNA polymerase beta thumb" evidence="3">
    <location>
        <begin position="18"/>
        <end position="74"/>
    </location>
</feature>
<dbReference type="InterPro" id="IPR037160">
    <property type="entry name" value="DNA_Pol_thumb_sf"/>
</dbReference>
<evidence type="ECO:0000256" key="1">
    <source>
        <dbReference type="ARBA" id="ARBA00022679"/>
    </source>
</evidence>
<dbReference type="Gene3D" id="3.30.210.10">
    <property type="entry name" value="DNA polymerase, thumb domain"/>
    <property type="match status" value="1"/>
</dbReference>
<accession>A0A0R3ME32</accession>
<dbReference type="Proteomes" id="UP000052023">
    <property type="component" value="Unassembled WGS sequence"/>
</dbReference>
<dbReference type="GO" id="GO:0016779">
    <property type="term" value="F:nucleotidyltransferase activity"/>
    <property type="evidence" value="ECO:0007669"/>
    <property type="project" value="UniProtKB-KW"/>
</dbReference>
<protein>
    <recommendedName>
        <fullName evidence="3">DNA polymerase beta thumb domain-containing protein</fullName>
    </recommendedName>
</protein>
<evidence type="ECO:0000259" key="3">
    <source>
        <dbReference type="Pfam" id="PF14791"/>
    </source>
</evidence>
<keyword evidence="2" id="KW-0548">Nucleotidyltransferase</keyword>
<sequence length="102" mass="11143">MSGLKVYVADRKHLGALLLQATGSADHLEGLRSLADTKGMRLEVHGLHKGRTVIAAKEEDIYRAPGLPFIEPELCDGRSEIERALRGKLPKLVSIIPIEGTF</sequence>
<keyword evidence="1" id="KW-0808">Transferase</keyword>
<dbReference type="SUPFAM" id="SSF81301">
    <property type="entry name" value="Nucleotidyltransferase"/>
    <property type="match status" value="1"/>
</dbReference>
<evidence type="ECO:0000256" key="2">
    <source>
        <dbReference type="ARBA" id="ARBA00022695"/>
    </source>
</evidence>
<dbReference type="AlphaFoldDB" id="A0A0R3ME32"/>
<dbReference type="InterPro" id="IPR029398">
    <property type="entry name" value="PolB_thumb"/>
</dbReference>
<reference evidence="4 5" key="1">
    <citation type="submission" date="2014-03" db="EMBL/GenBank/DDBJ databases">
        <title>Bradyrhizobium valentinum sp. nov., isolated from effective nodules of Lupinus mariae-josephae, a lupine endemic of basic-lime soils in Eastern Spain.</title>
        <authorList>
            <person name="Duran D."/>
            <person name="Rey L."/>
            <person name="Navarro A."/>
            <person name="Busquets A."/>
            <person name="Imperial J."/>
            <person name="Ruiz-Argueso T."/>
        </authorList>
    </citation>
    <scope>NUCLEOTIDE SEQUENCE [LARGE SCALE GENOMIC DNA]</scope>
    <source>
        <strain evidence="4 5">Ro19</strain>
    </source>
</reference>
<dbReference type="EMBL" id="LLYA01000221">
    <property type="protein sequence ID" value="KRR16191.1"/>
    <property type="molecule type" value="Genomic_DNA"/>
</dbReference>
<proteinExistence type="predicted"/>
<name>A0A0R3ME32_9BRAD</name>
<evidence type="ECO:0000313" key="5">
    <source>
        <dbReference type="Proteomes" id="UP000052023"/>
    </source>
</evidence>
<dbReference type="InterPro" id="IPR043519">
    <property type="entry name" value="NT_sf"/>
</dbReference>
<organism evidence="4 5">
    <name type="scientific">Bradyrhizobium retamae</name>
    <dbReference type="NCBI Taxonomy" id="1300035"/>
    <lineage>
        <taxon>Bacteria</taxon>
        <taxon>Pseudomonadati</taxon>
        <taxon>Pseudomonadota</taxon>
        <taxon>Alphaproteobacteria</taxon>
        <taxon>Hyphomicrobiales</taxon>
        <taxon>Nitrobacteraceae</taxon>
        <taxon>Bradyrhizobium</taxon>
    </lineage>
</organism>